<name>A0ABM7SDL5_9HELI</name>
<dbReference type="Proteomes" id="UP000826146">
    <property type="component" value="Chromosome"/>
</dbReference>
<protein>
    <submittedName>
        <fullName evidence="1">Uncharacterized protein</fullName>
    </submittedName>
</protein>
<evidence type="ECO:0000313" key="1">
    <source>
        <dbReference type="EMBL" id="BCZ18769.1"/>
    </source>
</evidence>
<gene>
    <name evidence="1" type="ORF">NHP190012_04110</name>
</gene>
<reference evidence="1 2" key="1">
    <citation type="submission" date="2021-07" db="EMBL/GenBank/DDBJ databases">
        <title>Novel Helicobacter sp. Isolated from a cat.</title>
        <authorList>
            <person name="Rimbara E."/>
            <person name="Suzuki M."/>
        </authorList>
    </citation>
    <scope>NUCLEOTIDE SEQUENCE [LARGE SCALE GENOMIC DNA]</scope>
    <source>
        <strain evidence="2">NHP19-012</strain>
    </source>
</reference>
<organism evidence="1 2">
    <name type="scientific">Helicobacter gastrofelis</name>
    <dbReference type="NCBI Taxonomy" id="2849642"/>
    <lineage>
        <taxon>Bacteria</taxon>
        <taxon>Pseudomonadati</taxon>
        <taxon>Campylobacterota</taxon>
        <taxon>Epsilonproteobacteria</taxon>
        <taxon>Campylobacterales</taxon>
        <taxon>Helicobacteraceae</taxon>
        <taxon>Helicobacter</taxon>
    </lineage>
</organism>
<keyword evidence="2" id="KW-1185">Reference proteome</keyword>
<dbReference type="EMBL" id="AP024819">
    <property type="protein sequence ID" value="BCZ18769.1"/>
    <property type="molecule type" value="Genomic_DNA"/>
</dbReference>
<proteinExistence type="predicted"/>
<evidence type="ECO:0000313" key="2">
    <source>
        <dbReference type="Proteomes" id="UP000826146"/>
    </source>
</evidence>
<accession>A0ABM7SDL5</accession>
<sequence length="53" mass="6014">MGGFFEKKANFYLSSTFFKQTAVVPDFSQVNYKSGVAIIYHESAPKDKLDTLF</sequence>